<organism evidence="5 6">
    <name type="scientific">Dovyalis caffra</name>
    <dbReference type="NCBI Taxonomy" id="77055"/>
    <lineage>
        <taxon>Eukaryota</taxon>
        <taxon>Viridiplantae</taxon>
        <taxon>Streptophyta</taxon>
        <taxon>Embryophyta</taxon>
        <taxon>Tracheophyta</taxon>
        <taxon>Spermatophyta</taxon>
        <taxon>Magnoliopsida</taxon>
        <taxon>eudicotyledons</taxon>
        <taxon>Gunneridae</taxon>
        <taxon>Pentapetalae</taxon>
        <taxon>rosids</taxon>
        <taxon>fabids</taxon>
        <taxon>Malpighiales</taxon>
        <taxon>Salicaceae</taxon>
        <taxon>Flacourtieae</taxon>
        <taxon>Dovyalis</taxon>
    </lineage>
</organism>
<evidence type="ECO:0000313" key="5">
    <source>
        <dbReference type="EMBL" id="CAK7328381.1"/>
    </source>
</evidence>
<name>A0AAV1R3P8_9ROSI</name>
<keyword evidence="3" id="KW-0472">Membrane</keyword>
<gene>
    <name evidence="5" type="ORF">DCAF_LOCUS6103</name>
</gene>
<keyword evidence="6" id="KW-1185">Reference proteome</keyword>
<comment type="subcellular location">
    <subcellularLocation>
        <location evidence="1">Membrane</location>
    </subcellularLocation>
</comment>
<sequence length="254" mass="28603">MSYQKVPHEPYPPPGYSSPYPPPGYSPSAPPPPPYEGYPLPGAPPPPPGYPGYPPPGPPRGYQGYFAEGYPPPPPPPPGPPQYQQCYHYEHHSYEDDGCSSMFRGWALGNSVYANFGHNSVGVEREVCNRKQMEDQEPTKDVRLEDSRKIPLLEGKHKLGHFQLQERSCSLSSARKLILTIVLSPSLDAYKQDRIYSRTLLLLLYYTTTYFLASKPGIFFHRRTSIEPDERAYEEARQVKYMAALLTPKGDDVS</sequence>
<comment type="similarity">
    <text evidence="2">Belongs to the CYSTM1 family.</text>
</comment>
<dbReference type="PANTHER" id="PTHR47564:SF1">
    <property type="entry name" value="CYSTEINE-RICH AND TRANSMEMBRANE DOMAIN-CONTAINING PROTEIN 1"/>
    <property type="match status" value="1"/>
</dbReference>
<dbReference type="PANTHER" id="PTHR47564">
    <property type="entry name" value="CYSTEINE-RICH AND TRANSMEMBRANE DOMAIN-CONTAINING PROTEIN 1"/>
    <property type="match status" value="1"/>
</dbReference>
<feature type="compositionally biased region" description="Pro residues" evidence="4">
    <location>
        <begin position="9"/>
        <end position="59"/>
    </location>
</feature>
<comment type="caution">
    <text evidence="5">The sequence shown here is derived from an EMBL/GenBank/DDBJ whole genome shotgun (WGS) entry which is preliminary data.</text>
</comment>
<proteinExistence type="inferred from homology"/>
<feature type="region of interest" description="Disordered" evidence="4">
    <location>
        <begin position="1"/>
        <end position="81"/>
    </location>
</feature>
<dbReference type="Proteomes" id="UP001314170">
    <property type="component" value="Unassembled WGS sequence"/>
</dbReference>
<dbReference type="EMBL" id="CAWUPB010000893">
    <property type="protein sequence ID" value="CAK7328381.1"/>
    <property type="molecule type" value="Genomic_DNA"/>
</dbReference>
<feature type="compositionally biased region" description="Pro residues" evidence="4">
    <location>
        <begin position="70"/>
        <end position="81"/>
    </location>
</feature>
<accession>A0AAV1R3P8</accession>
<protein>
    <submittedName>
        <fullName evidence="5">Uncharacterized protein</fullName>
    </submittedName>
</protein>
<reference evidence="5 6" key="1">
    <citation type="submission" date="2024-01" db="EMBL/GenBank/DDBJ databases">
        <authorList>
            <person name="Waweru B."/>
        </authorList>
    </citation>
    <scope>NUCLEOTIDE SEQUENCE [LARGE SCALE GENOMIC DNA]</scope>
</reference>
<evidence type="ECO:0000256" key="3">
    <source>
        <dbReference type="ARBA" id="ARBA00023136"/>
    </source>
</evidence>
<evidence type="ECO:0000313" key="6">
    <source>
        <dbReference type="Proteomes" id="UP001314170"/>
    </source>
</evidence>
<dbReference type="GO" id="GO:0016020">
    <property type="term" value="C:membrane"/>
    <property type="evidence" value="ECO:0007669"/>
    <property type="project" value="UniProtKB-SubCell"/>
</dbReference>
<dbReference type="AlphaFoldDB" id="A0AAV1R3P8"/>
<evidence type="ECO:0000256" key="2">
    <source>
        <dbReference type="ARBA" id="ARBA00009444"/>
    </source>
</evidence>
<evidence type="ECO:0000256" key="4">
    <source>
        <dbReference type="SAM" id="MobiDB-lite"/>
    </source>
</evidence>
<evidence type="ECO:0000256" key="1">
    <source>
        <dbReference type="ARBA" id="ARBA00004370"/>
    </source>
</evidence>
<dbReference type="InterPro" id="IPR043240">
    <property type="entry name" value="CYSTM1-like"/>
</dbReference>